<dbReference type="PROSITE" id="PS51354">
    <property type="entry name" value="GLUTAREDOXIN_2"/>
    <property type="match status" value="1"/>
</dbReference>
<evidence type="ECO:0000313" key="2">
    <source>
        <dbReference type="EMBL" id="CEI83039.1"/>
    </source>
</evidence>
<protein>
    <submittedName>
        <fullName evidence="2">Glutaredoxin 3</fullName>
    </submittedName>
</protein>
<dbReference type="InterPro" id="IPR002109">
    <property type="entry name" value="Glutaredoxin"/>
</dbReference>
<dbReference type="PANTHER" id="PTHR34386">
    <property type="entry name" value="GLUTAREDOXIN"/>
    <property type="match status" value="1"/>
</dbReference>
<dbReference type="InterPro" id="IPR036249">
    <property type="entry name" value="Thioredoxin-like_sf"/>
</dbReference>
<dbReference type="Pfam" id="PF00462">
    <property type="entry name" value="Glutaredoxin"/>
    <property type="match status" value="1"/>
</dbReference>
<feature type="domain" description="Glutaredoxin" evidence="1">
    <location>
        <begin position="5"/>
        <end position="64"/>
    </location>
</feature>
<sequence length="85" mass="9707">MSQVITIYTSTFCPVCSMVKSFLDSFEAPYKEVNVDMNPVAMYQLISKTKRLSVPQTVINGKRISGFNPEKIMQALFYQKKTLCK</sequence>
<dbReference type="SUPFAM" id="SSF52833">
    <property type="entry name" value="Thioredoxin-like"/>
    <property type="match status" value="1"/>
</dbReference>
<organism evidence="2 3">
    <name type="scientific">Oceanobacillus oncorhynchi</name>
    <dbReference type="NCBI Taxonomy" id="545501"/>
    <lineage>
        <taxon>Bacteria</taxon>
        <taxon>Bacillati</taxon>
        <taxon>Bacillota</taxon>
        <taxon>Bacilli</taxon>
        <taxon>Bacillales</taxon>
        <taxon>Bacillaceae</taxon>
        <taxon>Oceanobacillus</taxon>
    </lineage>
</organism>
<dbReference type="InterPro" id="IPR051548">
    <property type="entry name" value="Grx-like_ET"/>
</dbReference>
<dbReference type="Gene3D" id="3.40.30.10">
    <property type="entry name" value="Glutaredoxin"/>
    <property type="match status" value="1"/>
</dbReference>
<dbReference type="EMBL" id="CDGG01000001">
    <property type="protein sequence ID" value="CEI83039.1"/>
    <property type="molecule type" value="Genomic_DNA"/>
</dbReference>
<dbReference type="RefSeq" id="WP_042533222.1">
    <property type="nucleotide sequence ID" value="NZ_CDGG01000001.1"/>
</dbReference>
<dbReference type="CDD" id="cd02976">
    <property type="entry name" value="NrdH"/>
    <property type="match status" value="1"/>
</dbReference>
<evidence type="ECO:0000259" key="1">
    <source>
        <dbReference type="Pfam" id="PF00462"/>
    </source>
</evidence>
<dbReference type="PANTHER" id="PTHR34386:SF1">
    <property type="entry name" value="GLUTAREDOXIN-LIKE PROTEIN NRDH"/>
    <property type="match status" value="1"/>
</dbReference>
<dbReference type="STRING" id="545501.BN997_02928"/>
<reference evidence="2 3" key="1">
    <citation type="submission" date="2014-11" db="EMBL/GenBank/DDBJ databases">
        <authorList>
            <person name="Urmite Genomes Urmite Genomes"/>
        </authorList>
    </citation>
    <scope>NUCLEOTIDE SEQUENCE [LARGE SCALE GENOMIC DNA]</scope>
    <source>
        <strain evidence="2 3">Oc5</strain>
    </source>
</reference>
<evidence type="ECO:0000313" key="3">
    <source>
        <dbReference type="Proteomes" id="UP000040453"/>
    </source>
</evidence>
<gene>
    <name evidence="2" type="ORF">BN997_02928</name>
</gene>
<proteinExistence type="predicted"/>
<dbReference type="GO" id="GO:0009055">
    <property type="term" value="F:electron transfer activity"/>
    <property type="evidence" value="ECO:0007669"/>
    <property type="project" value="TreeGrafter"/>
</dbReference>
<dbReference type="AlphaFoldDB" id="A0A0A1MTM8"/>
<accession>A0A0A1MTM8</accession>
<dbReference type="Proteomes" id="UP000040453">
    <property type="component" value="Unassembled WGS sequence"/>
</dbReference>
<dbReference type="GO" id="GO:0045454">
    <property type="term" value="P:cell redox homeostasis"/>
    <property type="evidence" value="ECO:0007669"/>
    <property type="project" value="TreeGrafter"/>
</dbReference>
<keyword evidence="3" id="KW-1185">Reference proteome</keyword>
<name>A0A0A1MTM8_9BACI</name>
<dbReference type="OrthoDB" id="9795531at2"/>